<accession>A0A9N9WI05</accession>
<evidence type="ECO:0000313" key="2">
    <source>
        <dbReference type="EMBL" id="CAG9791611.1"/>
    </source>
</evidence>
<feature type="region of interest" description="Disordered" evidence="1">
    <location>
        <begin position="632"/>
        <end position="666"/>
    </location>
</feature>
<dbReference type="Proteomes" id="UP001153714">
    <property type="component" value="Chromosome 3"/>
</dbReference>
<sequence>MHMILTTYSSYTSCFSFDASSLSYIIKVSPKAIEFTDNVSEPSSARRCCPCPESGEVGQSYGSPRTSATNQELFRNGFRSMAPADQEPFGTSMSDARAAQGFVDDCPCRFRDADSTGSPSMFLPTAMRAIRPYVNSDAEKDESKRLLHPEVDLASSVLETLREATDEEYQDALARDAARSVGRAEKPDIFIENGNKLLPVIVSPKQALIDHDGETDKGEVSLLERLGSKRIPSLNAPNLLKDILKLPPKRLITQKNLVDMDSNVGASNINEKLIPISPENKLDLKPKADLLNIFSENTNLKKSNVNVPTLDEVLDNIKETFSYNSRQKTNNVDGRIGSKDVLSKILGTIPKLNTDVHSSMDNLSNTENEHSPSNVIEHYSHVSDDKLNKESEKYTTNIDTNEEIDITPPLLDIKKLQIPAIKLKSEKRESVNDLLNDVIKNLENTRKFLPPNLFSMPRKLTIEEDSDMKNKDVEDIESMPNKGKTIYTEIIDTVPSSSSIKVAEEDPNSCLSNVLDENQNANNVLTDPNIKTEILDSLPSRTEINEIKEVNSEETELDSINPKDESSFDNNSLNTNNFINTNADSKEDNLNTSSGETIEGEDFQPDGENSIGDQNLSNESSDISVLDKQASFAPNSHGADSQDFEESLLSSESEDVVKNQPENNETEKFKSDLNKNIKDTKLFPLRKKFLKRLQQILPKDTSQQSPGVQEVKDASSDLSIDDLQQMSNSLLETEKVLINALAEQNSKTRELKSDINEKDTKNANNMMTVSDDDLDPKETHILGTNSVNQMTSESKNECLTDILKQKKNSEIQIDVTKANEMMSEASEPASSAMIPNPIVKSLLSPQVVQPLPSLLDGLDNLFNTPTVNFPELFKNPLPLYNKPNILTNKNKNERNYIASNGNLDMSTLASTSNSRSLLPTIKPLEDINLDILQLKPLALSENSLPILPRLNLNSYKAKLPVPNALSLKPVMLESSVRNDKGLIGAALSFGKDNEGIGLMPSTRNTVPDILGNPIILPNFDELHEHILENAQNLLSTPLETTGRNIIEDTLRSGQVLSENIKVQSKNALNDLHKNFKTTLKGVGLSGNSILGDPLTNTNLLEEISRQHEDFGDKLKGIRYDFSDRLETLRNNIFDHIPNLGSPVARQSSNTKTKQKPLQLSKRTKNTRPSARNKNAPKRAKSITSASSIASPKFAENPVSKIKSPNLKLPQKNSIKIPHLNLNNKPLLDIFQKPLTPSTRKPFLQTKLKENKVKITFETTPRPNFKTNPSLAKIPKFKSKLLLPNKNDLRKKSTLKSMSDANESPSELNYTHVKPPLRIPIRSKPAAKSVKDVSEIVPSILKSKPSSNSKFRKSKLNNSFDAVSLTSSEEPVNQRTPLVPSNVKLGVDSNSKKVNVGTPKSSSWPRIVDDSFLTKVREALKARLAGLGSAAAQQKSRSTIDSGSDMAKSASNNQELSTNLKPMKENTSYSCKMVCTKT</sequence>
<feature type="region of interest" description="Disordered" evidence="1">
    <location>
        <begin position="551"/>
        <end position="618"/>
    </location>
</feature>
<gene>
    <name evidence="2" type="ORF">DIATSA_LOCUS9215</name>
</gene>
<reference evidence="2" key="1">
    <citation type="submission" date="2021-12" db="EMBL/GenBank/DDBJ databases">
        <authorList>
            <person name="King R."/>
        </authorList>
    </citation>
    <scope>NUCLEOTIDE SEQUENCE</scope>
</reference>
<evidence type="ECO:0000313" key="3">
    <source>
        <dbReference type="Proteomes" id="UP001153714"/>
    </source>
</evidence>
<organism evidence="2 3">
    <name type="scientific">Diatraea saccharalis</name>
    <name type="common">sugarcane borer</name>
    <dbReference type="NCBI Taxonomy" id="40085"/>
    <lineage>
        <taxon>Eukaryota</taxon>
        <taxon>Metazoa</taxon>
        <taxon>Ecdysozoa</taxon>
        <taxon>Arthropoda</taxon>
        <taxon>Hexapoda</taxon>
        <taxon>Insecta</taxon>
        <taxon>Pterygota</taxon>
        <taxon>Neoptera</taxon>
        <taxon>Endopterygota</taxon>
        <taxon>Lepidoptera</taxon>
        <taxon>Glossata</taxon>
        <taxon>Ditrysia</taxon>
        <taxon>Pyraloidea</taxon>
        <taxon>Crambidae</taxon>
        <taxon>Crambinae</taxon>
        <taxon>Diatraea</taxon>
    </lineage>
</organism>
<reference evidence="2" key="2">
    <citation type="submission" date="2022-10" db="EMBL/GenBank/DDBJ databases">
        <authorList>
            <consortium name="ENA_rothamsted_submissions"/>
            <consortium name="culmorum"/>
            <person name="King R."/>
        </authorList>
    </citation>
    <scope>NUCLEOTIDE SEQUENCE</scope>
</reference>
<evidence type="ECO:0000256" key="1">
    <source>
        <dbReference type="SAM" id="MobiDB-lite"/>
    </source>
</evidence>
<feature type="compositionally biased region" description="Polar residues" evidence="1">
    <location>
        <begin position="1144"/>
        <end position="1157"/>
    </location>
</feature>
<feature type="region of interest" description="Disordered" evidence="1">
    <location>
        <begin position="1136"/>
        <end position="1188"/>
    </location>
</feature>
<protein>
    <submittedName>
        <fullName evidence="2">Uncharacterized protein</fullName>
    </submittedName>
</protein>
<feature type="region of interest" description="Disordered" evidence="1">
    <location>
        <begin position="1434"/>
        <end position="1460"/>
    </location>
</feature>
<feature type="compositionally biased region" description="Low complexity" evidence="1">
    <location>
        <begin position="568"/>
        <end position="583"/>
    </location>
</feature>
<dbReference type="EMBL" id="OU893334">
    <property type="protein sequence ID" value="CAG9791611.1"/>
    <property type="molecule type" value="Genomic_DNA"/>
</dbReference>
<keyword evidence="3" id="KW-1185">Reference proteome</keyword>
<dbReference type="OrthoDB" id="2160638at2759"/>
<feature type="compositionally biased region" description="Polar residues" evidence="1">
    <location>
        <begin position="1448"/>
        <end position="1460"/>
    </location>
</feature>
<feature type="compositionally biased region" description="Polar residues" evidence="1">
    <location>
        <begin position="1294"/>
        <end position="1308"/>
    </location>
</feature>
<proteinExistence type="predicted"/>
<feature type="region of interest" description="Disordered" evidence="1">
    <location>
        <begin position="1288"/>
        <end position="1310"/>
    </location>
</feature>
<name>A0A9N9WI05_9NEOP</name>